<keyword evidence="4" id="KW-1185">Reference proteome</keyword>
<proteinExistence type="predicted"/>
<dbReference type="EMBL" id="NBII01000009">
    <property type="protein sequence ID" value="PAV15685.1"/>
    <property type="molecule type" value="Genomic_DNA"/>
</dbReference>
<dbReference type="PANTHER" id="PTHR34587:SF2">
    <property type="entry name" value="G-PROTEIN COUPLED RECEPTORS FAMILY 1 PROFILE DOMAIN-CONTAINING PROTEIN"/>
    <property type="match status" value="1"/>
</dbReference>
<comment type="caution">
    <text evidence="3">The sequence shown here is derived from an EMBL/GenBank/DDBJ whole genome shotgun (WGS) entry which is preliminary data.</text>
</comment>
<evidence type="ECO:0000313" key="4">
    <source>
        <dbReference type="Proteomes" id="UP000217199"/>
    </source>
</evidence>
<dbReference type="InterPro" id="IPR053216">
    <property type="entry name" value="Appressorial_penetr-assoc"/>
</dbReference>
<dbReference type="InParanoid" id="A0A286U803"/>
<reference evidence="3 4" key="1">
    <citation type="journal article" date="2017" name="Mol. Ecol.">
        <title>Comparative and population genomic landscape of Phellinus noxius: A hypervariable fungus causing root rot in trees.</title>
        <authorList>
            <person name="Chung C.L."/>
            <person name="Lee T.J."/>
            <person name="Akiba M."/>
            <person name="Lee H.H."/>
            <person name="Kuo T.H."/>
            <person name="Liu D."/>
            <person name="Ke H.M."/>
            <person name="Yokoi T."/>
            <person name="Roa M.B."/>
            <person name="Lu M.J."/>
            <person name="Chang Y.Y."/>
            <person name="Ann P.J."/>
            <person name="Tsai J.N."/>
            <person name="Chen C.Y."/>
            <person name="Tzean S.S."/>
            <person name="Ota Y."/>
            <person name="Hattori T."/>
            <person name="Sahashi N."/>
            <person name="Liou R.F."/>
            <person name="Kikuchi T."/>
            <person name="Tsai I.J."/>
        </authorList>
    </citation>
    <scope>NUCLEOTIDE SEQUENCE [LARGE SCALE GENOMIC DNA]</scope>
    <source>
        <strain evidence="3 4">FFPRI411160</strain>
    </source>
</reference>
<feature type="chain" id="PRO_5013702540" evidence="2">
    <location>
        <begin position="22"/>
        <end position="403"/>
    </location>
</feature>
<dbReference type="OrthoDB" id="2336871at2759"/>
<sequence>MFSQQLYIALSILAFTSSTLGATTASKPDFGSCSTPQIKFAVGLDGRRETSFAPVDLKSFNHGSTDDINTTANFICQQLKDSCKANSAALTLCSQAVTAANNQPAGSGAQADAFNKVFGIITNFVKTAIVGTDGKTKSATPTSSSTAKAVSTSAAAGTKAATATSSSSTSTTSVTASSSSASATSTEDQQSATTLNPAVIATGFAQDGQQVPAAGQVASLTSTNNFINFCLTVNKPLTNGQQIKTGSCNPAPMGVIAATTNMPSSKFQFPKNFDTIKANTPFTIQMAISHLQAGNFVNAQSNYYSAPQQVNSAGDIIGHSHVVIELLDALDQTTVTDPTVFAFFKGINGVAVNGIITADVTNGLPAGAYRLSSINAAANHQPVLVAVAQHGSLDDMVYFTVTN</sequence>
<evidence type="ECO:0000256" key="1">
    <source>
        <dbReference type="SAM" id="MobiDB-lite"/>
    </source>
</evidence>
<dbReference type="PANTHER" id="PTHR34587">
    <property type="entry name" value="VWFA DOMAIN-CONTAINING PROTEIN"/>
    <property type="match status" value="1"/>
</dbReference>
<name>A0A286U803_9AGAM</name>
<keyword evidence="2" id="KW-0732">Signal</keyword>
<organism evidence="3 4">
    <name type="scientific">Pyrrhoderma noxium</name>
    <dbReference type="NCBI Taxonomy" id="2282107"/>
    <lineage>
        <taxon>Eukaryota</taxon>
        <taxon>Fungi</taxon>
        <taxon>Dikarya</taxon>
        <taxon>Basidiomycota</taxon>
        <taxon>Agaricomycotina</taxon>
        <taxon>Agaricomycetes</taxon>
        <taxon>Hymenochaetales</taxon>
        <taxon>Hymenochaetaceae</taxon>
        <taxon>Pyrrhoderma</taxon>
    </lineage>
</organism>
<gene>
    <name evidence="3" type="ORF">PNOK_0854300</name>
</gene>
<feature type="compositionally biased region" description="Low complexity" evidence="1">
    <location>
        <begin position="160"/>
        <end position="186"/>
    </location>
</feature>
<dbReference type="AlphaFoldDB" id="A0A286U803"/>
<feature type="region of interest" description="Disordered" evidence="1">
    <location>
        <begin position="160"/>
        <end position="190"/>
    </location>
</feature>
<evidence type="ECO:0000313" key="3">
    <source>
        <dbReference type="EMBL" id="PAV15685.1"/>
    </source>
</evidence>
<feature type="signal peptide" evidence="2">
    <location>
        <begin position="1"/>
        <end position="21"/>
    </location>
</feature>
<evidence type="ECO:0000256" key="2">
    <source>
        <dbReference type="SAM" id="SignalP"/>
    </source>
</evidence>
<dbReference type="Proteomes" id="UP000217199">
    <property type="component" value="Unassembled WGS sequence"/>
</dbReference>
<protein>
    <submittedName>
        <fullName evidence="3">Uncharacterized protein</fullName>
    </submittedName>
</protein>
<accession>A0A286U803</accession>
<dbReference type="STRING" id="2282107.A0A286U803"/>